<evidence type="ECO:0000256" key="7">
    <source>
        <dbReference type="RuleBase" id="RU003707"/>
    </source>
</evidence>
<evidence type="ECO:0000256" key="4">
    <source>
        <dbReference type="ARBA" id="ARBA00023239"/>
    </source>
</evidence>
<evidence type="ECO:0000256" key="5">
    <source>
        <dbReference type="ARBA" id="ARBA00023709"/>
    </source>
</evidence>
<dbReference type="PROSITE" id="PS00166">
    <property type="entry name" value="ENOYL_COA_HYDRATASE"/>
    <property type="match status" value="1"/>
</dbReference>
<dbReference type="EC" id="4.2.1.17" evidence="2"/>
<keyword evidence="3" id="KW-0443">Lipid metabolism</keyword>
<dbReference type="EMBL" id="FPBA01000031">
    <property type="protein sequence ID" value="SFU05613.1"/>
    <property type="molecule type" value="Genomic_DNA"/>
</dbReference>
<reference evidence="9" key="1">
    <citation type="submission" date="2016-10" db="EMBL/GenBank/DDBJ databases">
        <authorList>
            <person name="Varghese N."/>
            <person name="Submissions S."/>
        </authorList>
    </citation>
    <scope>NUCLEOTIDE SEQUENCE [LARGE SCALE GENOMIC DNA]</scope>
    <source>
        <strain evidence="9">DSM 46136</strain>
    </source>
</reference>
<comment type="catalytic activity">
    <reaction evidence="5">
        <text>a (3S)-3-hydroxyacyl-CoA = a (2E)-enoyl-CoA + H2O</text>
        <dbReference type="Rhea" id="RHEA:16105"/>
        <dbReference type="ChEBI" id="CHEBI:15377"/>
        <dbReference type="ChEBI" id="CHEBI:57318"/>
        <dbReference type="ChEBI" id="CHEBI:58856"/>
        <dbReference type="EC" id="4.2.1.17"/>
    </reaction>
</comment>
<evidence type="ECO:0000256" key="2">
    <source>
        <dbReference type="ARBA" id="ARBA00012076"/>
    </source>
</evidence>
<sequence length="255" mass="26397">MGQLVSVDRQGAVATLLLDAPPFNAFDTAMRDALAAAVRDIDADPEVRAVVLTGGEEVFAAGADIGALLAMDFVDIVDWNARLQRTFTAVAELPVPVVAAVNGYALGGGLELALCADYRVAGERAAVGLPEVTLGIMPGSGGTQRLTEIVGRSRAKELIMTGRRVRAAEALGLGIVDEVVPGSSTERAHELAAQLAAGPRLAIRAIKQAVDQAAGARDAGLALERSLIAGLFATPDRTTGMRSFLADGPGRARFE</sequence>
<protein>
    <recommendedName>
        <fullName evidence="2">enoyl-CoA hydratase</fullName>
        <ecNumber evidence="2">4.2.1.17</ecNumber>
    </recommendedName>
</protein>
<dbReference type="Proteomes" id="UP000199546">
    <property type="component" value="Unassembled WGS sequence"/>
</dbReference>
<dbReference type="RefSeq" id="WP_093584181.1">
    <property type="nucleotide sequence ID" value="NZ_FPBA01000031.1"/>
</dbReference>
<name>A0A1I7D1T6_9ACTN</name>
<dbReference type="InterPro" id="IPR018376">
    <property type="entry name" value="Enoyl-CoA_hyd/isom_CS"/>
</dbReference>
<evidence type="ECO:0000313" key="9">
    <source>
        <dbReference type="Proteomes" id="UP000199546"/>
    </source>
</evidence>
<keyword evidence="9" id="KW-1185">Reference proteome</keyword>
<dbReference type="PANTHER" id="PTHR11941:SF169">
    <property type="entry name" value="(7AS)-7A-METHYL-1,5-DIOXO-2,3,5,6,7,7A-HEXAHYDRO-1H-INDENE-CARBOXYL-COA HYDROLASE"/>
    <property type="match status" value="1"/>
</dbReference>
<proteinExistence type="inferred from homology"/>
<gene>
    <name evidence="8" type="ORF">SAMN05660657_05170</name>
</gene>
<dbReference type="PANTHER" id="PTHR11941">
    <property type="entry name" value="ENOYL-COA HYDRATASE-RELATED"/>
    <property type="match status" value="1"/>
</dbReference>
<dbReference type="OrthoDB" id="8452484at2"/>
<evidence type="ECO:0000256" key="6">
    <source>
        <dbReference type="ARBA" id="ARBA00023717"/>
    </source>
</evidence>
<dbReference type="Pfam" id="PF00378">
    <property type="entry name" value="ECH_1"/>
    <property type="match status" value="1"/>
</dbReference>
<dbReference type="STRING" id="1296565.SAMN05660657_05170"/>
<organism evidence="8 9">
    <name type="scientific">Geodermatophilus amargosae</name>
    <dbReference type="NCBI Taxonomy" id="1296565"/>
    <lineage>
        <taxon>Bacteria</taxon>
        <taxon>Bacillati</taxon>
        <taxon>Actinomycetota</taxon>
        <taxon>Actinomycetes</taxon>
        <taxon>Geodermatophilales</taxon>
        <taxon>Geodermatophilaceae</taxon>
        <taxon>Geodermatophilus</taxon>
    </lineage>
</organism>
<dbReference type="Gene3D" id="3.90.226.10">
    <property type="entry name" value="2-enoyl-CoA Hydratase, Chain A, domain 1"/>
    <property type="match status" value="1"/>
</dbReference>
<evidence type="ECO:0000256" key="1">
    <source>
        <dbReference type="ARBA" id="ARBA00005254"/>
    </source>
</evidence>
<keyword evidence="4" id="KW-0456">Lyase</keyword>
<evidence type="ECO:0000256" key="3">
    <source>
        <dbReference type="ARBA" id="ARBA00023098"/>
    </source>
</evidence>
<evidence type="ECO:0000313" key="8">
    <source>
        <dbReference type="EMBL" id="SFU05613.1"/>
    </source>
</evidence>
<dbReference type="CDD" id="cd06558">
    <property type="entry name" value="crotonase-like"/>
    <property type="match status" value="1"/>
</dbReference>
<dbReference type="FunFam" id="3.90.226.10:FF:000009">
    <property type="entry name" value="Carnitinyl-CoA dehydratase"/>
    <property type="match status" value="1"/>
</dbReference>
<comment type="catalytic activity">
    <reaction evidence="6">
        <text>a 4-saturated-(3S)-3-hydroxyacyl-CoA = a (3E)-enoyl-CoA + H2O</text>
        <dbReference type="Rhea" id="RHEA:20724"/>
        <dbReference type="ChEBI" id="CHEBI:15377"/>
        <dbReference type="ChEBI" id="CHEBI:58521"/>
        <dbReference type="ChEBI" id="CHEBI:137480"/>
        <dbReference type="EC" id="4.2.1.17"/>
    </reaction>
</comment>
<dbReference type="InterPro" id="IPR029045">
    <property type="entry name" value="ClpP/crotonase-like_dom_sf"/>
</dbReference>
<accession>A0A1I7D1T6</accession>
<dbReference type="AlphaFoldDB" id="A0A1I7D1T6"/>
<dbReference type="InterPro" id="IPR001753">
    <property type="entry name" value="Enoyl-CoA_hydra/iso"/>
</dbReference>
<dbReference type="GO" id="GO:0006635">
    <property type="term" value="P:fatty acid beta-oxidation"/>
    <property type="evidence" value="ECO:0007669"/>
    <property type="project" value="TreeGrafter"/>
</dbReference>
<dbReference type="GO" id="GO:0004300">
    <property type="term" value="F:enoyl-CoA hydratase activity"/>
    <property type="evidence" value="ECO:0007669"/>
    <property type="project" value="UniProtKB-EC"/>
</dbReference>
<dbReference type="SUPFAM" id="SSF52096">
    <property type="entry name" value="ClpP/crotonase"/>
    <property type="match status" value="1"/>
</dbReference>
<comment type="similarity">
    <text evidence="1 7">Belongs to the enoyl-CoA hydratase/isomerase family.</text>
</comment>